<feature type="transmembrane region" description="Helical" evidence="6">
    <location>
        <begin position="473"/>
        <end position="491"/>
    </location>
</feature>
<accession>A0A9Q1C6W6</accession>
<keyword evidence="8" id="KW-1185">Reference proteome</keyword>
<evidence type="ECO:0000256" key="5">
    <source>
        <dbReference type="ARBA" id="ARBA00023136"/>
    </source>
</evidence>
<feature type="transmembrane region" description="Helical" evidence="6">
    <location>
        <begin position="511"/>
        <end position="531"/>
    </location>
</feature>
<evidence type="ECO:0000256" key="1">
    <source>
        <dbReference type="ARBA" id="ARBA00004141"/>
    </source>
</evidence>
<reference evidence="7" key="1">
    <citation type="submission" date="2021-10" db="EMBL/GenBank/DDBJ databases">
        <title>Tropical sea cucumber genome reveals ecological adaptation and Cuvierian tubules defense mechanism.</title>
        <authorList>
            <person name="Chen T."/>
        </authorList>
    </citation>
    <scope>NUCLEOTIDE SEQUENCE</scope>
    <source>
        <strain evidence="7">Nanhai2018</strain>
        <tissue evidence="7">Muscle</tissue>
    </source>
</reference>
<dbReference type="GO" id="GO:0016020">
    <property type="term" value="C:membrane"/>
    <property type="evidence" value="ECO:0007669"/>
    <property type="project" value="UniProtKB-SubCell"/>
</dbReference>
<feature type="transmembrane region" description="Helical" evidence="6">
    <location>
        <begin position="97"/>
        <end position="115"/>
    </location>
</feature>
<name>A0A9Q1C6W6_HOLLE</name>
<comment type="caution">
    <text evidence="7">The sequence shown here is derived from an EMBL/GenBank/DDBJ whole genome shotgun (WGS) entry which is preliminary data.</text>
</comment>
<evidence type="ECO:0000313" key="8">
    <source>
        <dbReference type="Proteomes" id="UP001152320"/>
    </source>
</evidence>
<dbReference type="OrthoDB" id="1641903at2759"/>
<feature type="transmembrane region" description="Helical" evidence="6">
    <location>
        <begin position="269"/>
        <end position="293"/>
    </location>
</feature>
<keyword evidence="3 6" id="KW-0812">Transmembrane</keyword>
<feature type="transmembrane region" description="Helical" evidence="6">
    <location>
        <begin position="170"/>
        <end position="193"/>
    </location>
</feature>
<dbReference type="InterPro" id="IPR006043">
    <property type="entry name" value="NCS2"/>
</dbReference>
<gene>
    <name evidence="7" type="ORF">HOLleu_17203</name>
</gene>
<feature type="transmembrane region" description="Helical" evidence="6">
    <location>
        <begin position="414"/>
        <end position="432"/>
    </location>
</feature>
<keyword evidence="4 6" id="KW-1133">Transmembrane helix</keyword>
<feature type="transmembrane region" description="Helical" evidence="6">
    <location>
        <begin position="224"/>
        <end position="242"/>
    </location>
</feature>
<sequence length="599" mass="65334">MGDEASVSVTYNPKTADVVTTGKDVLLRSGHLNQNGRKTRRDNPNIIYGVEERPPWVTVALMGLQHFSLSFSGCFAFPLIVAGPLCFNLDRELVNQLLGTSFFIAGVTTFLQAGFGTRLPIVQGSSAAFLIPAIVVSNLKGPCPPPITTNSTEDERQYVREVAFERMQELQGSICVASLVQFLLGFTGLVGLLLRFIRPITVATTLFLIGLPIITMASDACGTHWGISSLFMFVVILCSQFLDKYQIPLPRGNRLALFTFFPVNKQYTIFFQILIAVVVSWTLCLILTAVGAFPDDPTEYGYKARTDLYNDVIQESTWIRFPYPGQFGIPRVSFAAFLGMVTAVLASMIESVGDYYACALISELPPPPTHAVNRGVAMEGLGCLLGGLWGAPCGYTSYSNNVSAISLTKVASRVTVYFAAGVFVIAGIFYKFNAFCASMPEPVLGGIMGSTFGMVASIGFANLAFIKVNTSRNLFILGFALFLGMGVPDYLVKNPGAINTGVLILDQVLSVILGSNMFLGGLTACILDNLVRGTPEEKGLNWRKEMSGLTDDEAKEGAEDKTSYYDLPFGMKWIRRTYWTRYLPCSPTFTGFRKLHGVL</sequence>
<evidence type="ECO:0000256" key="4">
    <source>
        <dbReference type="ARBA" id="ARBA00022989"/>
    </source>
</evidence>
<dbReference type="EMBL" id="JAIZAY010000007">
    <property type="protein sequence ID" value="KAJ8039472.1"/>
    <property type="molecule type" value="Genomic_DNA"/>
</dbReference>
<dbReference type="Proteomes" id="UP001152320">
    <property type="component" value="Chromosome 7"/>
</dbReference>
<organism evidence="7 8">
    <name type="scientific">Holothuria leucospilota</name>
    <name type="common">Black long sea cucumber</name>
    <name type="synonym">Mertensiothuria leucospilota</name>
    <dbReference type="NCBI Taxonomy" id="206669"/>
    <lineage>
        <taxon>Eukaryota</taxon>
        <taxon>Metazoa</taxon>
        <taxon>Echinodermata</taxon>
        <taxon>Eleutherozoa</taxon>
        <taxon>Echinozoa</taxon>
        <taxon>Holothuroidea</taxon>
        <taxon>Aspidochirotacea</taxon>
        <taxon>Aspidochirotida</taxon>
        <taxon>Holothuriidae</taxon>
        <taxon>Holothuria</taxon>
    </lineage>
</organism>
<feature type="transmembrane region" description="Helical" evidence="6">
    <location>
        <begin position="328"/>
        <end position="346"/>
    </location>
</feature>
<dbReference type="GO" id="GO:0022857">
    <property type="term" value="F:transmembrane transporter activity"/>
    <property type="evidence" value="ECO:0007669"/>
    <property type="project" value="InterPro"/>
</dbReference>
<comment type="similarity">
    <text evidence="2">Belongs to the nucleobase:cation symporter-2 (NCS2) (TC 2.A.40) family.</text>
</comment>
<proteinExistence type="inferred from homology"/>
<feature type="transmembrane region" description="Helical" evidence="6">
    <location>
        <begin position="64"/>
        <end position="85"/>
    </location>
</feature>
<evidence type="ECO:0000256" key="2">
    <source>
        <dbReference type="ARBA" id="ARBA00008821"/>
    </source>
</evidence>
<dbReference type="Pfam" id="PF00860">
    <property type="entry name" value="Xan_ur_permease"/>
    <property type="match status" value="1"/>
</dbReference>
<evidence type="ECO:0000256" key="6">
    <source>
        <dbReference type="SAM" id="Phobius"/>
    </source>
</evidence>
<protein>
    <submittedName>
        <fullName evidence="7">Solute carrier family 23 member 1</fullName>
    </submittedName>
</protein>
<dbReference type="PANTHER" id="PTHR11119">
    <property type="entry name" value="XANTHINE-URACIL / VITAMIN C PERMEASE FAMILY MEMBER"/>
    <property type="match status" value="1"/>
</dbReference>
<feature type="transmembrane region" description="Helical" evidence="6">
    <location>
        <begin position="200"/>
        <end position="218"/>
    </location>
</feature>
<comment type="subcellular location">
    <subcellularLocation>
        <location evidence="1">Membrane</location>
        <topology evidence="1">Multi-pass membrane protein</topology>
    </subcellularLocation>
</comment>
<feature type="transmembrane region" description="Helical" evidence="6">
    <location>
        <begin position="444"/>
        <end position="466"/>
    </location>
</feature>
<keyword evidence="5 6" id="KW-0472">Membrane</keyword>
<evidence type="ECO:0000313" key="7">
    <source>
        <dbReference type="EMBL" id="KAJ8039472.1"/>
    </source>
</evidence>
<evidence type="ECO:0000256" key="3">
    <source>
        <dbReference type="ARBA" id="ARBA00022692"/>
    </source>
</evidence>
<dbReference type="AlphaFoldDB" id="A0A9Q1C6W6"/>